<feature type="binding site" evidence="9">
    <location>
        <position position="140"/>
    </location>
    <ligand>
        <name>L-aspartate</name>
        <dbReference type="ChEBI" id="CHEBI:29991"/>
    </ligand>
</feature>
<feature type="binding site" evidence="9">
    <location>
        <position position="193"/>
    </location>
    <ligand>
        <name>L-citrulline</name>
        <dbReference type="ChEBI" id="CHEBI:57743"/>
    </ligand>
</feature>
<dbReference type="FunFam" id="3.40.50.620:FF:000019">
    <property type="entry name" value="Argininosuccinate synthase"/>
    <property type="match status" value="1"/>
</dbReference>
<comment type="similarity">
    <text evidence="9">Belongs to the argininosuccinate synthase family. Type 1 subfamily.</text>
</comment>
<dbReference type="SUPFAM" id="SSF69864">
    <property type="entry name" value="Argininosuccinate synthetase, C-terminal domain"/>
    <property type="match status" value="1"/>
</dbReference>
<evidence type="ECO:0000256" key="9">
    <source>
        <dbReference type="HAMAP-Rule" id="MF_00005"/>
    </source>
</evidence>
<feature type="binding site" evidence="9">
    <location>
        <position position="278"/>
    </location>
    <ligand>
        <name>L-citrulline</name>
        <dbReference type="ChEBI" id="CHEBI:57743"/>
    </ligand>
</feature>
<evidence type="ECO:0000256" key="7">
    <source>
        <dbReference type="ARBA" id="ARBA00022741"/>
    </source>
</evidence>
<dbReference type="AlphaFoldDB" id="A0A6J4UXU6"/>
<dbReference type="NCBIfam" id="TIGR00032">
    <property type="entry name" value="argG"/>
    <property type="match status" value="1"/>
</dbReference>
<comment type="subunit">
    <text evidence="2 9">Homotetramer.</text>
</comment>
<evidence type="ECO:0000313" key="12">
    <source>
        <dbReference type="EMBL" id="CAA9562304.1"/>
    </source>
</evidence>
<sequence>MDTASNAPSHDPIPGAPPRRVALAYSGGLDTSCIIPWLKEQYGPACEVVGVAADVGQPDDLSGVEAKALASGAAACHVLDLRDEFLRDYAFPTLRAGAIYERKYLLGTAMARPLIAKHQVAVARLEGADALAHGCTGKGNDQVRFELTYQALAPDLAVIAPWRHWDIRSREDAIAYAEAHGVPVAATTAKIYSLDGNLWHLSHEGGVLEDPWEEPPVDAFGLSVAPEAAPDTPAYVTVGFEEGWPVALDGEPMASVALVGALNALGGEHGVGRVDLLENRLVGMKSRGVYETPGGTILSVAHRELEHLTLDRLTMRAKDELAQTYADLVYNGLWFSPLRQALDAFVERTQAPVTGEVRVKLFKGNCIAVGRRSPYGLYDEGLATFGADDVYQQADAEGFIRLFGLGQKVAARRDRTLAGGPLAGAVDVSTLGVAR</sequence>
<protein>
    <recommendedName>
        <fullName evidence="3 9">Argininosuccinate synthase</fullName>
        <ecNumber evidence="3 9">6.3.4.5</ecNumber>
    </recommendedName>
    <alternativeName>
        <fullName evidence="9">Citrulline--aspartate ligase</fullName>
    </alternativeName>
</protein>
<comment type="caution">
    <text evidence="9">Lacks conserved residue(s) required for the propagation of feature annotation.</text>
</comment>
<dbReference type="InterPro" id="IPR048267">
    <property type="entry name" value="Arginosuc_syn_N"/>
</dbReference>
<dbReference type="PROSITE" id="PS00564">
    <property type="entry name" value="ARGININOSUCCIN_SYN_1"/>
    <property type="match status" value="1"/>
</dbReference>
<evidence type="ECO:0000256" key="5">
    <source>
        <dbReference type="ARBA" id="ARBA00022598"/>
    </source>
</evidence>
<feature type="binding site" evidence="9">
    <location>
        <begin position="24"/>
        <end position="32"/>
    </location>
    <ligand>
        <name>ATP</name>
        <dbReference type="ChEBI" id="CHEBI:30616"/>
    </ligand>
</feature>
<name>A0A6J4UXU6_9BACT</name>
<gene>
    <name evidence="9" type="primary">argG</name>
    <name evidence="12" type="ORF">AVDCRST_MAG49-2604</name>
</gene>
<dbReference type="NCBIfam" id="NF001770">
    <property type="entry name" value="PRK00509.1"/>
    <property type="match status" value="1"/>
</dbReference>
<feature type="binding site" evidence="9">
    <location>
        <position position="136"/>
    </location>
    <ligand>
        <name>L-aspartate</name>
        <dbReference type="ChEBI" id="CHEBI:29991"/>
    </ligand>
</feature>
<dbReference type="GO" id="GO:0000053">
    <property type="term" value="P:argininosuccinate metabolic process"/>
    <property type="evidence" value="ECO:0007669"/>
    <property type="project" value="TreeGrafter"/>
</dbReference>
<dbReference type="Gene3D" id="1.20.5.470">
    <property type="entry name" value="Single helix bin"/>
    <property type="match status" value="1"/>
</dbReference>
<dbReference type="EMBL" id="CADCWG010000174">
    <property type="protein sequence ID" value="CAA9562304.1"/>
    <property type="molecule type" value="Genomic_DNA"/>
</dbReference>
<dbReference type="InterPro" id="IPR001518">
    <property type="entry name" value="Arginosuc_synth"/>
</dbReference>
<dbReference type="GO" id="GO:0005737">
    <property type="term" value="C:cytoplasm"/>
    <property type="evidence" value="ECO:0007669"/>
    <property type="project" value="UniProtKB-SubCell"/>
</dbReference>
<feature type="binding site" evidence="9">
    <location>
        <position position="144"/>
    </location>
    <ligand>
        <name>L-citrulline</name>
        <dbReference type="ChEBI" id="CHEBI:57743"/>
    </ligand>
</feature>
<dbReference type="GO" id="GO:0005524">
    <property type="term" value="F:ATP binding"/>
    <property type="evidence" value="ECO:0007669"/>
    <property type="project" value="UniProtKB-UniRule"/>
</dbReference>
<organism evidence="12">
    <name type="scientific">uncultured Thermomicrobiales bacterium</name>
    <dbReference type="NCBI Taxonomy" id="1645740"/>
    <lineage>
        <taxon>Bacteria</taxon>
        <taxon>Pseudomonadati</taxon>
        <taxon>Thermomicrobiota</taxon>
        <taxon>Thermomicrobia</taxon>
        <taxon>Thermomicrobiales</taxon>
        <taxon>environmental samples</taxon>
    </lineage>
</organism>
<feature type="binding site" evidence="9">
    <location>
        <position position="141"/>
    </location>
    <ligand>
        <name>L-aspartate</name>
        <dbReference type="ChEBI" id="CHEBI:29991"/>
    </ligand>
</feature>
<evidence type="ECO:0000259" key="10">
    <source>
        <dbReference type="Pfam" id="PF00764"/>
    </source>
</evidence>
<dbReference type="PANTHER" id="PTHR11587:SF2">
    <property type="entry name" value="ARGININOSUCCINATE SYNTHASE"/>
    <property type="match status" value="1"/>
</dbReference>
<evidence type="ECO:0000259" key="11">
    <source>
        <dbReference type="Pfam" id="PF20979"/>
    </source>
</evidence>
<dbReference type="GO" id="GO:0004055">
    <property type="term" value="F:argininosuccinate synthase activity"/>
    <property type="evidence" value="ECO:0007669"/>
    <property type="project" value="UniProtKB-UniRule"/>
</dbReference>
<dbReference type="GO" id="GO:0006526">
    <property type="term" value="P:L-arginine biosynthetic process"/>
    <property type="evidence" value="ECO:0007669"/>
    <property type="project" value="UniProtKB-UniRule"/>
</dbReference>
<comment type="catalytic activity">
    <reaction evidence="9">
        <text>L-citrulline + L-aspartate + ATP = 2-(N(omega)-L-arginino)succinate + AMP + diphosphate + H(+)</text>
        <dbReference type="Rhea" id="RHEA:10932"/>
        <dbReference type="ChEBI" id="CHEBI:15378"/>
        <dbReference type="ChEBI" id="CHEBI:29991"/>
        <dbReference type="ChEBI" id="CHEBI:30616"/>
        <dbReference type="ChEBI" id="CHEBI:33019"/>
        <dbReference type="ChEBI" id="CHEBI:57472"/>
        <dbReference type="ChEBI" id="CHEBI:57743"/>
        <dbReference type="ChEBI" id="CHEBI:456215"/>
        <dbReference type="EC" id="6.3.4.5"/>
    </reaction>
</comment>
<dbReference type="FunFam" id="3.90.1260.10:FF:000007">
    <property type="entry name" value="Argininosuccinate synthase"/>
    <property type="match status" value="1"/>
</dbReference>
<evidence type="ECO:0000256" key="1">
    <source>
        <dbReference type="ARBA" id="ARBA00004967"/>
    </source>
</evidence>
<keyword evidence="5 9" id="KW-0436">Ligase</keyword>
<evidence type="ECO:0000256" key="2">
    <source>
        <dbReference type="ARBA" id="ARBA00011881"/>
    </source>
</evidence>
<dbReference type="HAMAP" id="MF_00005">
    <property type="entry name" value="Arg_succ_synth_type1"/>
    <property type="match status" value="1"/>
</dbReference>
<feature type="binding site" evidence="9">
    <location>
        <position position="140"/>
    </location>
    <ligand>
        <name>L-citrulline</name>
        <dbReference type="ChEBI" id="CHEBI:57743"/>
    </ligand>
</feature>
<comment type="pathway">
    <text evidence="1 9">Amino-acid biosynthesis; L-arginine biosynthesis; L-arginine from L-ornithine and carbamoyl phosphate: step 2/3.</text>
</comment>
<keyword evidence="9" id="KW-0963">Cytoplasm</keyword>
<evidence type="ECO:0000256" key="4">
    <source>
        <dbReference type="ARBA" id="ARBA00022571"/>
    </source>
</evidence>
<dbReference type="PROSITE" id="PS00565">
    <property type="entry name" value="ARGININOSUCCIN_SYN_2"/>
    <property type="match status" value="1"/>
</dbReference>
<keyword evidence="7 9" id="KW-0547">Nucleotide-binding</keyword>
<dbReference type="Gene3D" id="3.90.1260.10">
    <property type="entry name" value="Argininosuccinate synthetase, chain A, domain 2"/>
    <property type="match status" value="1"/>
</dbReference>
<evidence type="ECO:0000256" key="6">
    <source>
        <dbReference type="ARBA" id="ARBA00022605"/>
    </source>
</evidence>
<dbReference type="InterPro" id="IPR024074">
    <property type="entry name" value="AS_cat/multimer_dom_body"/>
</dbReference>
<feature type="binding site" evidence="9">
    <location>
        <position position="53"/>
    </location>
    <ligand>
        <name>ATP</name>
        <dbReference type="ChEBI" id="CHEBI:30616"/>
    </ligand>
</feature>
<reference evidence="12" key="1">
    <citation type="submission" date="2020-02" db="EMBL/GenBank/DDBJ databases">
        <authorList>
            <person name="Meier V. D."/>
        </authorList>
    </citation>
    <scope>NUCLEOTIDE SEQUENCE</scope>
    <source>
        <strain evidence="12">AVDCRST_MAG49</strain>
    </source>
</reference>
<dbReference type="InterPro" id="IPR018223">
    <property type="entry name" value="Arginosuc_synth_CS"/>
</dbReference>
<dbReference type="InterPro" id="IPR014729">
    <property type="entry name" value="Rossmann-like_a/b/a_fold"/>
</dbReference>
<accession>A0A6J4UXU6</accession>
<keyword evidence="8 9" id="KW-0067">ATP-binding</keyword>
<dbReference type="InterPro" id="IPR048268">
    <property type="entry name" value="Arginosuc_syn_C"/>
</dbReference>
<evidence type="ECO:0000256" key="8">
    <source>
        <dbReference type="ARBA" id="ARBA00022840"/>
    </source>
</evidence>
<dbReference type="GO" id="GO:0000050">
    <property type="term" value="P:urea cycle"/>
    <property type="evidence" value="ECO:0007669"/>
    <property type="project" value="TreeGrafter"/>
</dbReference>
<proteinExistence type="inferred from homology"/>
<keyword evidence="4 9" id="KW-0055">Arginine biosynthesis</keyword>
<dbReference type="InterPro" id="IPR023434">
    <property type="entry name" value="Arginosuc_synth_type_1_subfam"/>
</dbReference>
<feature type="binding site" evidence="9">
    <location>
        <position position="290"/>
    </location>
    <ligand>
        <name>L-citrulline</name>
        <dbReference type="ChEBI" id="CHEBI:57743"/>
    </ligand>
</feature>
<evidence type="ECO:0000256" key="3">
    <source>
        <dbReference type="ARBA" id="ARBA00012286"/>
    </source>
</evidence>
<feature type="domain" description="Arginosuccinate synthase-like N-terminal" evidence="10">
    <location>
        <begin position="20"/>
        <end position="183"/>
    </location>
</feature>
<dbReference type="EC" id="6.3.4.5" evidence="3 9"/>
<feature type="binding site" evidence="9">
    <location>
        <position position="104"/>
    </location>
    <ligand>
        <name>L-citrulline</name>
        <dbReference type="ChEBI" id="CHEBI:57743"/>
    </ligand>
</feature>
<dbReference type="Pfam" id="PF20979">
    <property type="entry name" value="Arginosuc_syn_C"/>
    <property type="match status" value="1"/>
</dbReference>
<dbReference type="UniPathway" id="UPA00068">
    <property type="reaction ID" value="UER00113"/>
</dbReference>
<dbReference type="CDD" id="cd01999">
    <property type="entry name" value="ASS"/>
    <property type="match status" value="1"/>
</dbReference>
<keyword evidence="6 9" id="KW-0028">Amino-acid biosynthesis</keyword>
<dbReference type="Gene3D" id="3.40.50.620">
    <property type="entry name" value="HUPs"/>
    <property type="match status" value="1"/>
</dbReference>
<feature type="binding site" evidence="9">
    <location>
        <position position="134"/>
    </location>
    <ligand>
        <name>ATP</name>
        <dbReference type="ChEBI" id="CHEBI:30616"/>
    </ligand>
</feature>
<dbReference type="SUPFAM" id="SSF52402">
    <property type="entry name" value="Adenine nucleotide alpha hydrolases-like"/>
    <property type="match status" value="1"/>
</dbReference>
<feature type="domain" description="Arginosuccinate synthase C-terminal" evidence="11">
    <location>
        <begin position="192"/>
        <end position="409"/>
    </location>
</feature>
<dbReference type="PANTHER" id="PTHR11587">
    <property type="entry name" value="ARGININOSUCCINATE SYNTHASE"/>
    <property type="match status" value="1"/>
</dbReference>
<dbReference type="Pfam" id="PF00764">
    <property type="entry name" value="Arginosuc_synth"/>
    <property type="match status" value="1"/>
</dbReference>
<feature type="binding site" evidence="9">
    <location>
        <position position="202"/>
    </location>
    <ligand>
        <name>L-citrulline</name>
        <dbReference type="ChEBI" id="CHEBI:57743"/>
    </ligand>
</feature>
<comment type="subcellular location">
    <subcellularLocation>
        <location evidence="9">Cytoplasm</location>
    </subcellularLocation>
</comment>